<dbReference type="Proteomes" id="UP001239169">
    <property type="component" value="Chromosome"/>
</dbReference>
<evidence type="ECO:0000313" key="2">
    <source>
        <dbReference type="EMBL" id="WGX74900.1"/>
    </source>
</evidence>
<keyword evidence="3" id="KW-1185">Reference proteome</keyword>
<reference evidence="2 3" key="1">
    <citation type="submission" date="2023-04" db="EMBL/GenBank/DDBJ databases">
        <title>Bacteria Genome Submission.</title>
        <authorList>
            <person name="Isaac P."/>
        </authorList>
    </citation>
    <scope>NUCLEOTIDE SEQUENCE [LARGE SCALE GENOMIC DNA]</scope>
    <source>
        <strain evidence="2 3">SampleS7P1</strain>
    </source>
</reference>
<feature type="coiled-coil region" evidence="1">
    <location>
        <begin position="64"/>
        <end position="91"/>
    </location>
</feature>
<name>A0ABY8R056_PARBF</name>
<evidence type="ECO:0000313" key="3">
    <source>
        <dbReference type="Proteomes" id="UP001239169"/>
    </source>
</evidence>
<gene>
    <name evidence="2" type="ORF">QJS64_12270</name>
</gene>
<keyword evidence="1" id="KW-0175">Coiled coil</keyword>
<dbReference type="EMBL" id="CP124685">
    <property type="protein sequence ID" value="WGX74900.1"/>
    <property type="molecule type" value="Genomic_DNA"/>
</dbReference>
<sequence length="92" mass="10549">MSNFVKNDFKPAQYRYKEHIRDTIGFVADDIKDNKVGKKIVHENSDGLLSYDDESLKTVMFGALKDALNKIDVLENKLELVESELKQMKEGV</sequence>
<organism evidence="2 3">
    <name type="scientific">Paraclostridium bifermentans</name>
    <name type="common">Clostridium bifermentans</name>
    <dbReference type="NCBI Taxonomy" id="1490"/>
    <lineage>
        <taxon>Bacteria</taxon>
        <taxon>Bacillati</taxon>
        <taxon>Bacillota</taxon>
        <taxon>Clostridia</taxon>
        <taxon>Peptostreptococcales</taxon>
        <taxon>Peptostreptococcaceae</taxon>
        <taxon>Paraclostridium</taxon>
    </lineage>
</organism>
<evidence type="ECO:0008006" key="4">
    <source>
        <dbReference type="Google" id="ProtNLM"/>
    </source>
</evidence>
<protein>
    <recommendedName>
        <fullName evidence="4">Peptidase S74 domain-containing protein</fullName>
    </recommendedName>
</protein>
<evidence type="ECO:0000256" key="1">
    <source>
        <dbReference type="SAM" id="Coils"/>
    </source>
</evidence>
<proteinExistence type="predicted"/>
<accession>A0ABY8R056</accession>